<dbReference type="InterPro" id="IPR001247">
    <property type="entry name" value="ExoRNase_PH_dom1"/>
</dbReference>
<dbReference type="STRING" id="50429.A0A2B4S9F0"/>
<dbReference type="SUPFAM" id="SSF55666">
    <property type="entry name" value="Ribonuclease PH domain 2-like"/>
    <property type="match status" value="1"/>
</dbReference>
<feature type="domain" description="Exoribonuclease phosphorolytic" evidence="7">
    <location>
        <begin position="32"/>
        <end position="166"/>
    </location>
</feature>
<feature type="domain" description="Exoribonuclease phosphorolytic" evidence="8">
    <location>
        <begin position="196"/>
        <end position="258"/>
    </location>
</feature>
<keyword evidence="4" id="KW-0963">Cytoplasm</keyword>
<evidence type="ECO:0000256" key="6">
    <source>
        <dbReference type="ARBA" id="ARBA00042523"/>
    </source>
</evidence>
<evidence type="ECO:0000256" key="2">
    <source>
        <dbReference type="ARBA" id="ARBA00004604"/>
    </source>
</evidence>
<dbReference type="Pfam" id="PF03725">
    <property type="entry name" value="RNase_PH_C"/>
    <property type="match status" value="1"/>
</dbReference>
<dbReference type="Gene3D" id="3.30.230.70">
    <property type="entry name" value="GHMP Kinase, N-terminal domain"/>
    <property type="match status" value="1"/>
</dbReference>
<evidence type="ECO:0000313" key="10">
    <source>
        <dbReference type="Proteomes" id="UP000225706"/>
    </source>
</evidence>
<evidence type="ECO:0000256" key="4">
    <source>
        <dbReference type="ARBA" id="ARBA00022490"/>
    </source>
</evidence>
<dbReference type="GO" id="GO:0071038">
    <property type="term" value="P:TRAMP-dependent tRNA surveillance pathway"/>
    <property type="evidence" value="ECO:0007669"/>
    <property type="project" value="TreeGrafter"/>
</dbReference>
<dbReference type="InterPro" id="IPR050590">
    <property type="entry name" value="Exosome_comp_Rrp42_subfam"/>
</dbReference>
<dbReference type="GO" id="GO:0000177">
    <property type="term" value="C:cytoplasmic exosome (RNase complex)"/>
    <property type="evidence" value="ECO:0007669"/>
    <property type="project" value="TreeGrafter"/>
</dbReference>
<dbReference type="GO" id="GO:0016075">
    <property type="term" value="P:rRNA catabolic process"/>
    <property type="evidence" value="ECO:0007669"/>
    <property type="project" value="TreeGrafter"/>
</dbReference>
<evidence type="ECO:0000256" key="5">
    <source>
        <dbReference type="ARBA" id="ARBA00022835"/>
    </source>
</evidence>
<name>A0A2B4S9F0_STYPI</name>
<gene>
    <name evidence="9" type="primary">EXOSC7</name>
    <name evidence="9" type="ORF">AWC38_SpisGene10170</name>
</gene>
<evidence type="ECO:0000256" key="1">
    <source>
        <dbReference type="ARBA" id="ARBA00004496"/>
    </source>
</evidence>
<comment type="subcellular location">
    <subcellularLocation>
        <location evidence="1">Cytoplasm</location>
    </subcellularLocation>
    <subcellularLocation>
        <location evidence="2">Nucleus</location>
        <location evidence="2">Nucleolus</location>
    </subcellularLocation>
</comment>
<dbReference type="EMBL" id="LSMT01000157">
    <property type="protein sequence ID" value="PFX25208.1"/>
    <property type="molecule type" value="Genomic_DNA"/>
</dbReference>
<dbReference type="Proteomes" id="UP000225706">
    <property type="component" value="Unassembled WGS sequence"/>
</dbReference>
<dbReference type="Pfam" id="PF01138">
    <property type="entry name" value="RNase_PH"/>
    <property type="match status" value="1"/>
</dbReference>
<evidence type="ECO:0000259" key="7">
    <source>
        <dbReference type="Pfam" id="PF01138"/>
    </source>
</evidence>
<dbReference type="OrthoDB" id="272245at2759"/>
<sequence length="291" mass="31762">MADTMLSSFERTFIVDGVEQDFRSDGRSCHDYRHFEVETGIVSNTSGSARLRLSRTDVLVGIKAEVGEPHLEKPNYGYIEFFVDCSANASPEFEGRGGDELGAMLAKTLENAYNHKSAIDLESLCILPGKQCWVLYIDALVLECGGNLFDCVSLAVKAALHDIRIPNVTVSTEEGGVELEISDDPHDCRRLDVSSVPVTVTMSKVGHRHVVDASLQEEACCLAQLLVSVNGDNNICAMQKVGPGGLDPDSIFEMIETACYVGKSLNKALLKVLEKEEVETSKNKEKVGFLL</sequence>
<dbReference type="GO" id="GO:0000467">
    <property type="term" value="P:exonucleolytic trimming to generate mature 3'-end of 5.8S rRNA from tricistronic rRNA transcript (SSU-rRNA, 5.8S rRNA, LSU-rRNA)"/>
    <property type="evidence" value="ECO:0007669"/>
    <property type="project" value="TreeGrafter"/>
</dbReference>
<dbReference type="GO" id="GO:0005730">
    <property type="term" value="C:nucleolus"/>
    <property type="evidence" value="ECO:0007669"/>
    <property type="project" value="UniProtKB-SubCell"/>
</dbReference>
<dbReference type="GO" id="GO:0071035">
    <property type="term" value="P:nuclear polyadenylation-dependent rRNA catabolic process"/>
    <property type="evidence" value="ECO:0007669"/>
    <property type="project" value="TreeGrafter"/>
</dbReference>
<dbReference type="GO" id="GO:0034475">
    <property type="term" value="P:U4 snRNA 3'-end processing"/>
    <property type="evidence" value="ECO:0007669"/>
    <property type="project" value="TreeGrafter"/>
</dbReference>
<dbReference type="CDD" id="cd11367">
    <property type="entry name" value="RNase_PH_RRP42"/>
    <property type="match status" value="1"/>
</dbReference>
<dbReference type="GO" id="GO:0034473">
    <property type="term" value="P:U1 snRNA 3'-end processing"/>
    <property type="evidence" value="ECO:0007669"/>
    <property type="project" value="TreeGrafter"/>
</dbReference>
<evidence type="ECO:0000313" key="9">
    <source>
        <dbReference type="EMBL" id="PFX25208.1"/>
    </source>
</evidence>
<dbReference type="InterPro" id="IPR020568">
    <property type="entry name" value="Ribosomal_Su5_D2-typ_SF"/>
</dbReference>
<dbReference type="SUPFAM" id="SSF54211">
    <property type="entry name" value="Ribosomal protein S5 domain 2-like"/>
    <property type="match status" value="1"/>
</dbReference>
<comment type="similarity">
    <text evidence="3">Belongs to the RNase PH family.</text>
</comment>
<dbReference type="InterPro" id="IPR015847">
    <property type="entry name" value="ExoRNase_PH_dom2"/>
</dbReference>
<dbReference type="GO" id="GO:0034476">
    <property type="term" value="P:U5 snRNA 3'-end processing"/>
    <property type="evidence" value="ECO:0007669"/>
    <property type="project" value="TreeGrafter"/>
</dbReference>
<evidence type="ECO:0000256" key="3">
    <source>
        <dbReference type="ARBA" id="ARBA00006678"/>
    </source>
</evidence>
<dbReference type="InterPro" id="IPR027408">
    <property type="entry name" value="PNPase/RNase_PH_dom_sf"/>
</dbReference>
<organism evidence="9 10">
    <name type="scientific">Stylophora pistillata</name>
    <name type="common">Smooth cauliflower coral</name>
    <dbReference type="NCBI Taxonomy" id="50429"/>
    <lineage>
        <taxon>Eukaryota</taxon>
        <taxon>Metazoa</taxon>
        <taxon>Cnidaria</taxon>
        <taxon>Anthozoa</taxon>
        <taxon>Hexacorallia</taxon>
        <taxon>Scleractinia</taxon>
        <taxon>Astrocoeniina</taxon>
        <taxon>Pocilloporidae</taxon>
        <taxon>Stylophora</taxon>
    </lineage>
</organism>
<keyword evidence="5" id="KW-0271">Exosome</keyword>
<dbReference type="InterPro" id="IPR036345">
    <property type="entry name" value="ExoRNase_PH_dom2_sf"/>
</dbReference>
<dbReference type="GO" id="GO:0071028">
    <property type="term" value="P:nuclear mRNA surveillance"/>
    <property type="evidence" value="ECO:0007669"/>
    <property type="project" value="TreeGrafter"/>
</dbReference>
<comment type="caution">
    <text evidence="9">The sequence shown here is derived from an EMBL/GenBank/DDBJ whole genome shotgun (WGS) entry which is preliminary data.</text>
</comment>
<dbReference type="GO" id="GO:0000176">
    <property type="term" value="C:nuclear exosome (RNase complex)"/>
    <property type="evidence" value="ECO:0007669"/>
    <property type="project" value="TreeGrafter"/>
</dbReference>
<protein>
    <recommendedName>
        <fullName evidence="6">Ribosomal RNA-processing protein 42</fullName>
    </recommendedName>
</protein>
<dbReference type="PANTHER" id="PTHR11097:SF8">
    <property type="entry name" value="EXOSOME COMPLEX COMPONENT RRP42"/>
    <property type="match status" value="1"/>
</dbReference>
<dbReference type="AlphaFoldDB" id="A0A2B4S9F0"/>
<proteinExistence type="inferred from homology"/>
<dbReference type="PANTHER" id="PTHR11097">
    <property type="entry name" value="EXOSOME COMPLEX EXONUCLEASE RIBOSOMAL RNA PROCESSING PROTEIN"/>
    <property type="match status" value="1"/>
</dbReference>
<dbReference type="GO" id="GO:0035925">
    <property type="term" value="F:mRNA 3'-UTR AU-rich region binding"/>
    <property type="evidence" value="ECO:0007669"/>
    <property type="project" value="TreeGrafter"/>
</dbReference>
<keyword evidence="10" id="KW-1185">Reference proteome</keyword>
<evidence type="ECO:0000259" key="8">
    <source>
        <dbReference type="Pfam" id="PF03725"/>
    </source>
</evidence>
<reference evidence="10" key="1">
    <citation type="journal article" date="2017" name="bioRxiv">
        <title>Comparative analysis of the genomes of Stylophora pistillata and Acropora digitifera provides evidence for extensive differences between species of corals.</title>
        <authorList>
            <person name="Voolstra C.R."/>
            <person name="Li Y."/>
            <person name="Liew Y.J."/>
            <person name="Baumgarten S."/>
            <person name="Zoccola D."/>
            <person name="Flot J.-F."/>
            <person name="Tambutte S."/>
            <person name="Allemand D."/>
            <person name="Aranda M."/>
        </authorList>
    </citation>
    <scope>NUCLEOTIDE SEQUENCE [LARGE SCALE GENOMIC DNA]</scope>
</reference>
<accession>A0A2B4S9F0</accession>